<evidence type="ECO:0008006" key="3">
    <source>
        <dbReference type="Google" id="ProtNLM"/>
    </source>
</evidence>
<keyword evidence="2" id="KW-1185">Reference proteome</keyword>
<accession>A0ABQ6PN79</accession>
<evidence type="ECO:0000313" key="2">
    <source>
        <dbReference type="Proteomes" id="UP001338309"/>
    </source>
</evidence>
<dbReference type="RefSeq" id="WP_338223741.1">
    <property type="nucleotide sequence ID" value="NZ_BTPD01000004.1"/>
</dbReference>
<proteinExistence type="predicted"/>
<dbReference type="Proteomes" id="UP001338309">
    <property type="component" value="Unassembled WGS sequence"/>
</dbReference>
<sequence length="276" mass="31328">MKKLLLTLVILSGLVLQGKAQKVLDRGEGPVFLTEEEKTCWQEGATDLFQLFRAVEAKPEYSAENWVALVEELDSKAQKSSDPLPMLRQIFQKAHQRLFKKYEQHSTFNAMLSSGKYDCVSGSAALGLLLERYGFEFDIVETDYHVFLVVNLEGKKIVLESTLPVGGMITSPIEVQNYLSAYQPEKNAQRYSLNQTIAGQDLDYFDNSTFRIVSLKELAGLQYYNDAIVHFNKQAYGKAVNQLSKAYLLYPSDRIDGLRDLSIDLAYKSYGYDLRK</sequence>
<gene>
    <name evidence="1" type="ORF">Aconfl_16500</name>
</gene>
<dbReference type="EMBL" id="BTPD01000004">
    <property type="protein sequence ID" value="GMQ29007.1"/>
    <property type="molecule type" value="Genomic_DNA"/>
</dbReference>
<organism evidence="1 2">
    <name type="scientific">Algoriphagus confluentis</name>
    <dbReference type="NCBI Taxonomy" id="1697556"/>
    <lineage>
        <taxon>Bacteria</taxon>
        <taxon>Pseudomonadati</taxon>
        <taxon>Bacteroidota</taxon>
        <taxon>Cytophagia</taxon>
        <taxon>Cytophagales</taxon>
        <taxon>Cyclobacteriaceae</taxon>
        <taxon>Algoriphagus</taxon>
    </lineage>
</organism>
<evidence type="ECO:0000313" key="1">
    <source>
        <dbReference type="EMBL" id="GMQ29007.1"/>
    </source>
</evidence>
<reference evidence="1 2" key="1">
    <citation type="submission" date="2023-08" db="EMBL/GenBank/DDBJ databases">
        <title>Draft genome sequence of Algoriphagus confluentis.</title>
        <authorList>
            <person name="Takatani N."/>
            <person name="Hosokawa M."/>
            <person name="Sawabe T."/>
        </authorList>
    </citation>
    <scope>NUCLEOTIDE SEQUENCE [LARGE SCALE GENOMIC DNA]</scope>
    <source>
        <strain evidence="1 2">NBRC 111222</strain>
    </source>
</reference>
<comment type="caution">
    <text evidence="1">The sequence shown here is derived from an EMBL/GenBank/DDBJ whole genome shotgun (WGS) entry which is preliminary data.</text>
</comment>
<protein>
    <recommendedName>
        <fullName evidence="3">Protein SirB1 N-terminal domain-containing protein</fullName>
    </recommendedName>
</protein>
<name>A0ABQ6PN79_9BACT</name>